<sequence>MLDCTIRSINLDKYPDLSNENIIQYSDMLDFQDQSTRHLSLEAKHLENYSILIIQLIQNCNALETLHVFSRLQWRSNNNAIITREFDYQQSISKYLNCICIIGDLSPDGNAFMKAILSACKNTITKLQLIFNTDQASSYLTYVNSSLIEDIEINDIDDAMYEYLKLMKNLKSFRTTHYGCYKGPIEKWNDEDQPMGDEEATLEPKSRQQIALLGISTKDDNERKSTKQMINLLRSWHQLEKLQYFWDFDFSSEIAKLKYLKYLQPSGEHAFQTIEQIINACQNKVYSIEFQNYSHSVMMGEVLQLRNSITDCIIRSEIDFKHFLYKNEAIRRDQLLETILRELCVPF</sequence>
<name>A0A8J8NW50_HALGN</name>
<gene>
    <name evidence="1" type="ORF">FGO68_gene4691</name>
</gene>
<dbReference type="EMBL" id="RRYP01004704">
    <property type="protein sequence ID" value="TNV82658.1"/>
    <property type="molecule type" value="Genomic_DNA"/>
</dbReference>
<accession>A0A8J8NW50</accession>
<evidence type="ECO:0000313" key="1">
    <source>
        <dbReference type="EMBL" id="TNV82658.1"/>
    </source>
</evidence>
<comment type="caution">
    <text evidence="1">The sequence shown here is derived from an EMBL/GenBank/DDBJ whole genome shotgun (WGS) entry which is preliminary data.</text>
</comment>
<reference evidence="1" key="1">
    <citation type="submission" date="2019-06" db="EMBL/GenBank/DDBJ databases">
        <authorList>
            <person name="Zheng W."/>
        </authorList>
    </citation>
    <scope>NUCLEOTIDE SEQUENCE</scope>
    <source>
        <strain evidence="1">QDHG01</strain>
    </source>
</reference>
<protein>
    <submittedName>
        <fullName evidence="1">Uncharacterized protein</fullName>
    </submittedName>
</protein>
<organism evidence="1 2">
    <name type="scientific">Halteria grandinella</name>
    <dbReference type="NCBI Taxonomy" id="5974"/>
    <lineage>
        <taxon>Eukaryota</taxon>
        <taxon>Sar</taxon>
        <taxon>Alveolata</taxon>
        <taxon>Ciliophora</taxon>
        <taxon>Intramacronucleata</taxon>
        <taxon>Spirotrichea</taxon>
        <taxon>Stichotrichia</taxon>
        <taxon>Sporadotrichida</taxon>
        <taxon>Halteriidae</taxon>
        <taxon>Halteria</taxon>
    </lineage>
</organism>
<dbReference type="Proteomes" id="UP000785679">
    <property type="component" value="Unassembled WGS sequence"/>
</dbReference>
<keyword evidence="2" id="KW-1185">Reference proteome</keyword>
<proteinExistence type="predicted"/>
<dbReference type="AlphaFoldDB" id="A0A8J8NW50"/>
<evidence type="ECO:0000313" key="2">
    <source>
        <dbReference type="Proteomes" id="UP000785679"/>
    </source>
</evidence>